<dbReference type="InterPro" id="IPR011989">
    <property type="entry name" value="ARM-like"/>
</dbReference>
<comment type="similarity">
    <text evidence="1">Belongs to the protein kinase superfamily.</text>
</comment>
<dbReference type="Pfam" id="PF00069">
    <property type="entry name" value="Pkinase"/>
    <property type="match status" value="1"/>
</dbReference>
<dbReference type="InterPro" id="IPR051177">
    <property type="entry name" value="CIK-Related_Protein"/>
</dbReference>
<dbReference type="SMART" id="SM00220">
    <property type="entry name" value="S_TKc"/>
    <property type="match status" value="1"/>
</dbReference>
<evidence type="ECO:0000256" key="1">
    <source>
        <dbReference type="ARBA" id="ARBA00038349"/>
    </source>
</evidence>
<dbReference type="CDD" id="cd14011">
    <property type="entry name" value="PK_SCY1_like"/>
    <property type="match status" value="1"/>
</dbReference>
<reference evidence="4" key="1">
    <citation type="submission" date="2022-11" db="UniProtKB">
        <authorList>
            <consortium name="WormBaseParasite"/>
        </authorList>
    </citation>
    <scope>IDENTIFICATION</scope>
</reference>
<dbReference type="InterPro" id="IPR011009">
    <property type="entry name" value="Kinase-like_dom_sf"/>
</dbReference>
<dbReference type="InterPro" id="IPR000719">
    <property type="entry name" value="Prot_kinase_dom"/>
</dbReference>
<accession>A0A914MP50</accession>
<evidence type="ECO:0000313" key="4">
    <source>
        <dbReference type="WBParaSite" id="Minc3s01851g26756"/>
    </source>
</evidence>
<dbReference type="AlphaFoldDB" id="A0A914MP50"/>
<dbReference type="FunFam" id="3.30.200.20:FF:000179">
    <property type="entry name" value="SCY1 like pseudokinase 2"/>
    <property type="match status" value="1"/>
</dbReference>
<dbReference type="WBParaSite" id="Minc3s01851g26756">
    <property type="protein sequence ID" value="Minc3s01851g26756"/>
    <property type="gene ID" value="Minc3s01851g26756"/>
</dbReference>
<dbReference type="SUPFAM" id="SSF56112">
    <property type="entry name" value="Protein kinase-like (PK-like)"/>
    <property type="match status" value="1"/>
</dbReference>
<dbReference type="Gene3D" id="1.10.510.10">
    <property type="entry name" value="Transferase(Phosphotransferase) domain 1"/>
    <property type="match status" value="1"/>
</dbReference>
<name>A0A914MP50_MELIC</name>
<dbReference type="GO" id="GO:0004672">
    <property type="term" value="F:protein kinase activity"/>
    <property type="evidence" value="ECO:0007669"/>
    <property type="project" value="InterPro"/>
</dbReference>
<proteinExistence type="inferred from homology"/>
<dbReference type="PROSITE" id="PS50011">
    <property type="entry name" value="PROTEIN_KINASE_DOM"/>
    <property type="match status" value="1"/>
</dbReference>
<dbReference type="Gene3D" id="3.30.200.20">
    <property type="entry name" value="Phosphorylase Kinase, domain 1"/>
    <property type="match status" value="1"/>
</dbReference>
<dbReference type="GO" id="GO:0005524">
    <property type="term" value="F:ATP binding"/>
    <property type="evidence" value="ECO:0007669"/>
    <property type="project" value="InterPro"/>
</dbReference>
<dbReference type="PANTHER" id="PTHR12984:SF6">
    <property type="entry name" value="SCY1-LIKE PROTEIN 2"/>
    <property type="match status" value="1"/>
</dbReference>
<keyword evidence="3" id="KW-1185">Reference proteome</keyword>
<dbReference type="InterPro" id="IPR016024">
    <property type="entry name" value="ARM-type_fold"/>
</dbReference>
<sequence length="870" mass="98560">MDYLQKIRSSVAAQVHSVAAQVNLALPGNPILREYTVGQQVASAGPGLCWKIFSATRNSTKQDVAVWIFEKKQMENWLKVKREEFPEVLKRGVSQLTRLMHPRILRVERALEESRDCFAFCTEPVFASLANCFNDFGNMPSTPKCLKDFSLESIEIRHGLFQLSEALAFLHNDTKMVHSNVSPSSIIINKKGDWKLASFDFCIVGVVSTQDKVIFEIPNWSRNSISALCPDLDYVSPELVQGDTFDYSSDIFSIGMLAITCFNKGKSIMESQNSFACYRKMFENLRHSIPSILQNKNVPEELQEALSKCLNPAPEQRLPVIQFTKLRYFEHPLVKTLNFLDSRNALDMSQKIQFFKSLPNIIPQFPLRVQLQKIYPHLAGEFGTPILIPFILESVFIIVENCNSEEFVEEIMPSLVLVFPIQTPYQIGLLLLNKVDLFLKKMPTTSLKQHLIPLIFNSLSNESTKIQELCLLELPRLVKYIDREQMHTQFLPKLLRMVLEAKENKIRIETIACISKLLNNLEPWMVADQLLPSLPKVNSKDPGVLMAVLGLYKLIFENDRFGISKEQSAKSVIPFLVSTSIEASLNLSNFNQFVDFIHCLLDKMTAEHKHYLGKLSASQEEQREVNNFIDYLNNGKVLEEIVSNEGSPIKQQQQPAAGGLSMDLGDLDFLGGGVTATKKNEKESTNNFPQEPSFLTNNLTSHSLNQQQKSLFSSFISPPSSLVSSQNFNKKDEEEPSINFDIFSSTKINLNEEKQQQQGPSLNFLAEFLPPPTSSLTTKISSQKHQDNNFINQSFPSLPIPPPNNNNFIPIQRKNPTTNNNNDPFNFLINQQLKEENVKKEENGGCSSNNGGMFYGIIPELYELTYEKLS</sequence>
<dbReference type="PANTHER" id="PTHR12984">
    <property type="entry name" value="SCY1-RELATED S/T PROTEIN KINASE-LIKE"/>
    <property type="match status" value="1"/>
</dbReference>
<protein>
    <submittedName>
        <fullName evidence="4">Protein kinase domain-containing protein</fullName>
    </submittedName>
</protein>
<organism evidence="3 4">
    <name type="scientific">Meloidogyne incognita</name>
    <name type="common">Southern root-knot nematode worm</name>
    <name type="synonym">Oxyuris incognita</name>
    <dbReference type="NCBI Taxonomy" id="6306"/>
    <lineage>
        <taxon>Eukaryota</taxon>
        <taxon>Metazoa</taxon>
        <taxon>Ecdysozoa</taxon>
        <taxon>Nematoda</taxon>
        <taxon>Chromadorea</taxon>
        <taxon>Rhabditida</taxon>
        <taxon>Tylenchina</taxon>
        <taxon>Tylenchomorpha</taxon>
        <taxon>Tylenchoidea</taxon>
        <taxon>Meloidogynidae</taxon>
        <taxon>Meloidogyninae</taxon>
        <taxon>Meloidogyne</taxon>
        <taxon>Meloidogyne incognita group</taxon>
    </lineage>
</organism>
<dbReference type="SUPFAM" id="SSF48371">
    <property type="entry name" value="ARM repeat"/>
    <property type="match status" value="1"/>
</dbReference>
<evidence type="ECO:0000313" key="3">
    <source>
        <dbReference type="Proteomes" id="UP000887563"/>
    </source>
</evidence>
<dbReference type="Proteomes" id="UP000887563">
    <property type="component" value="Unplaced"/>
</dbReference>
<evidence type="ECO:0000259" key="2">
    <source>
        <dbReference type="PROSITE" id="PS50011"/>
    </source>
</evidence>
<dbReference type="Gene3D" id="1.25.10.10">
    <property type="entry name" value="Leucine-rich Repeat Variant"/>
    <property type="match status" value="1"/>
</dbReference>
<feature type="domain" description="Protein kinase" evidence="2">
    <location>
        <begin position="38"/>
        <end position="334"/>
    </location>
</feature>